<feature type="transmembrane region" description="Helical" evidence="1">
    <location>
        <begin position="455"/>
        <end position="476"/>
    </location>
</feature>
<dbReference type="AlphaFoldDB" id="A0A4P6UQ60"/>
<keyword evidence="2" id="KW-0732">Signal</keyword>
<evidence type="ECO:0000259" key="3">
    <source>
        <dbReference type="SMART" id="SM00642"/>
    </source>
</evidence>
<keyword evidence="1" id="KW-1133">Transmembrane helix</keyword>
<dbReference type="SUPFAM" id="SSF51011">
    <property type="entry name" value="Glycosyl hydrolase domain"/>
    <property type="match status" value="1"/>
</dbReference>
<evidence type="ECO:0000256" key="2">
    <source>
        <dbReference type="SAM" id="SignalP"/>
    </source>
</evidence>
<dbReference type="InterPro" id="IPR054174">
    <property type="entry name" value="Alpha-amylase-like_C"/>
</dbReference>
<feature type="domain" description="Glycosyl hydrolase family 13 catalytic" evidence="3">
    <location>
        <begin position="40"/>
        <end position="358"/>
    </location>
</feature>
<dbReference type="EMBL" id="CP036528">
    <property type="protein sequence ID" value="QBK25409.1"/>
    <property type="molecule type" value="Genomic_DNA"/>
</dbReference>
<dbReference type="Proteomes" id="UP000291151">
    <property type="component" value="Chromosome"/>
</dbReference>
<dbReference type="Gene3D" id="3.20.20.80">
    <property type="entry name" value="Glycosidases"/>
    <property type="match status" value="1"/>
</dbReference>
<reference evidence="4 5" key="1">
    <citation type="submission" date="2019-02" db="EMBL/GenBank/DDBJ databases">
        <title>Ureibacillus thermophilus.</title>
        <authorList>
            <person name="Sunny J.S."/>
            <person name="Natarajan A."/>
            <person name="Saleena L.M."/>
        </authorList>
    </citation>
    <scope>NUCLEOTIDE SEQUENCE [LARGE SCALE GENOMIC DNA]</scope>
    <source>
        <strain evidence="4 5">LM102</strain>
    </source>
</reference>
<proteinExistence type="predicted"/>
<organism evidence="4 5">
    <name type="scientific">Ureibacillus thermophilus</name>
    <dbReference type="NCBI Taxonomy" id="367743"/>
    <lineage>
        <taxon>Bacteria</taxon>
        <taxon>Bacillati</taxon>
        <taxon>Bacillota</taxon>
        <taxon>Bacilli</taxon>
        <taxon>Bacillales</taxon>
        <taxon>Caryophanaceae</taxon>
        <taxon>Ureibacillus</taxon>
    </lineage>
</organism>
<dbReference type="GO" id="GO:0016829">
    <property type="term" value="F:lyase activity"/>
    <property type="evidence" value="ECO:0007669"/>
    <property type="project" value="UniProtKB-KW"/>
</dbReference>
<dbReference type="Pfam" id="PF22026">
    <property type="entry name" value="Alpha-amylase_C_2"/>
    <property type="match status" value="1"/>
</dbReference>
<name>A0A4P6UQ60_9BACL</name>
<sequence length="488" mass="55285">MKLKKWIQTTAMATLLFASVMTPVASAEESRSIADESIYDLLVDRYFNGTNKNDDSSKTNPKDLSQFAGGDFQGIKDRFSQIQDMGFTILSLGSIFATETYDGSSVTSYQTIEPNFGTEEEFKELVEYVKDHGMSVMVDFPLTNVSENHEWAKDASKASWILKRENGKVQWNLNNKDVQQALIDAVVDFVSAYDLDGVRLTNIGGADTEFLNDVIAAIKSIDDSIYVISNSESDANFDAKYYDEVSDIFRYAFKNVDEDTANLMKYFDAFAKGETDVPTQIMIDHLNTDRFLYTAEIYPPTRLKMVLGASLLLPGVPVMSYATEIAVNGQKGPEAHQLYNFKTDTELKDYIGNILTLRNESETLRNGEFKMIQNEDGLIVFQRKSDKENWIIIANNTSKRQKIEIPKELVGENKEIRGTLEGEIFREGDDGVFRIIQDRETVEMYQVIDEQGINISYMIALALVYIIFIAFVIALIKRGKRKHKNQSQ</sequence>
<dbReference type="SMART" id="SM00642">
    <property type="entry name" value="Aamy"/>
    <property type="match status" value="1"/>
</dbReference>
<keyword evidence="1" id="KW-0472">Membrane</keyword>
<keyword evidence="1" id="KW-0812">Transmembrane</keyword>
<keyword evidence="5" id="KW-1185">Reference proteome</keyword>
<dbReference type="RefSeq" id="WP_208651797.1">
    <property type="nucleotide sequence ID" value="NZ_CP036528.1"/>
</dbReference>
<feature type="signal peptide" evidence="2">
    <location>
        <begin position="1"/>
        <end position="27"/>
    </location>
</feature>
<dbReference type="PANTHER" id="PTHR10357">
    <property type="entry name" value="ALPHA-AMYLASE FAMILY MEMBER"/>
    <property type="match status" value="1"/>
</dbReference>
<protein>
    <submittedName>
        <fullName evidence="4">Alpha-amlyase</fullName>
    </submittedName>
</protein>
<dbReference type="Pfam" id="PF00128">
    <property type="entry name" value="Alpha-amylase"/>
    <property type="match status" value="1"/>
</dbReference>
<keyword evidence="4" id="KW-0456">Lyase</keyword>
<dbReference type="GO" id="GO:0005975">
    <property type="term" value="P:carbohydrate metabolic process"/>
    <property type="evidence" value="ECO:0007669"/>
    <property type="project" value="InterPro"/>
</dbReference>
<evidence type="ECO:0000256" key="1">
    <source>
        <dbReference type="SAM" id="Phobius"/>
    </source>
</evidence>
<dbReference type="SUPFAM" id="SSF51445">
    <property type="entry name" value="(Trans)glycosidases"/>
    <property type="match status" value="1"/>
</dbReference>
<feature type="chain" id="PRO_5020558389" evidence="2">
    <location>
        <begin position="28"/>
        <end position="488"/>
    </location>
</feature>
<evidence type="ECO:0000313" key="5">
    <source>
        <dbReference type="Proteomes" id="UP000291151"/>
    </source>
</evidence>
<dbReference type="KEGG" id="uth:DKZ56_05805"/>
<dbReference type="InterPro" id="IPR006047">
    <property type="entry name" value="GH13_cat_dom"/>
</dbReference>
<dbReference type="Gene3D" id="2.60.40.1180">
    <property type="entry name" value="Golgi alpha-mannosidase II"/>
    <property type="match status" value="1"/>
</dbReference>
<dbReference type="InterPro" id="IPR017853">
    <property type="entry name" value="GH"/>
</dbReference>
<gene>
    <name evidence="4" type="ORF">DKZ56_05805</name>
</gene>
<dbReference type="InterPro" id="IPR013780">
    <property type="entry name" value="Glyco_hydro_b"/>
</dbReference>
<accession>A0A4P6UQ60</accession>
<evidence type="ECO:0000313" key="4">
    <source>
        <dbReference type="EMBL" id="QBK25409.1"/>
    </source>
</evidence>